<feature type="region of interest" description="Disordered" evidence="6">
    <location>
        <begin position="247"/>
        <end position="269"/>
    </location>
</feature>
<evidence type="ECO:0000256" key="5">
    <source>
        <dbReference type="ARBA" id="ARBA00023242"/>
    </source>
</evidence>
<dbReference type="GO" id="GO:0006355">
    <property type="term" value="P:regulation of DNA-templated transcription"/>
    <property type="evidence" value="ECO:0007669"/>
    <property type="project" value="InterPro"/>
</dbReference>
<keyword evidence="3" id="KW-0238">DNA-binding</keyword>
<keyword evidence="9" id="KW-1185">Reference proteome</keyword>
<keyword evidence="2" id="KW-0805">Transcription regulation</keyword>
<organism evidence="8 9">
    <name type="scientific">Paspalum vaginatum</name>
    <name type="common">seashore paspalum</name>
    <dbReference type="NCBI Taxonomy" id="158149"/>
    <lineage>
        <taxon>Eukaryota</taxon>
        <taxon>Viridiplantae</taxon>
        <taxon>Streptophyta</taxon>
        <taxon>Embryophyta</taxon>
        <taxon>Tracheophyta</taxon>
        <taxon>Spermatophyta</taxon>
        <taxon>Magnoliopsida</taxon>
        <taxon>Liliopsida</taxon>
        <taxon>Poales</taxon>
        <taxon>Poaceae</taxon>
        <taxon>PACMAD clade</taxon>
        <taxon>Panicoideae</taxon>
        <taxon>Andropogonodae</taxon>
        <taxon>Paspaleae</taxon>
        <taxon>Paspalinae</taxon>
        <taxon>Paspalum</taxon>
    </lineage>
</organism>
<comment type="subcellular location">
    <subcellularLocation>
        <location evidence="1">Nucleus</location>
    </subcellularLocation>
</comment>
<dbReference type="OrthoDB" id="696608at2759"/>
<feature type="region of interest" description="Disordered" evidence="6">
    <location>
        <begin position="309"/>
        <end position="331"/>
    </location>
</feature>
<evidence type="ECO:0000256" key="6">
    <source>
        <dbReference type="SAM" id="MobiDB-lite"/>
    </source>
</evidence>
<dbReference type="EMBL" id="MU629719">
    <property type="protein sequence ID" value="KAJ1255411.1"/>
    <property type="molecule type" value="Genomic_DNA"/>
</dbReference>
<evidence type="ECO:0000256" key="4">
    <source>
        <dbReference type="ARBA" id="ARBA00023163"/>
    </source>
</evidence>
<evidence type="ECO:0000256" key="3">
    <source>
        <dbReference type="ARBA" id="ARBA00023125"/>
    </source>
</evidence>
<feature type="region of interest" description="Disordered" evidence="6">
    <location>
        <begin position="348"/>
        <end position="380"/>
    </location>
</feature>
<dbReference type="InterPro" id="IPR036093">
    <property type="entry name" value="NAC_dom_sf"/>
</dbReference>
<feature type="compositionally biased region" description="Low complexity" evidence="6">
    <location>
        <begin position="247"/>
        <end position="257"/>
    </location>
</feature>
<dbReference type="AlphaFoldDB" id="A0A9W7XAK2"/>
<dbReference type="GO" id="GO:0005634">
    <property type="term" value="C:nucleus"/>
    <property type="evidence" value="ECO:0007669"/>
    <property type="project" value="UniProtKB-SubCell"/>
</dbReference>
<gene>
    <name evidence="8" type="ORF">BS78_K240500</name>
</gene>
<dbReference type="InterPro" id="IPR003441">
    <property type="entry name" value="NAC-dom"/>
</dbReference>
<keyword evidence="5" id="KW-0539">Nucleus</keyword>
<evidence type="ECO:0000256" key="1">
    <source>
        <dbReference type="ARBA" id="ARBA00004123"/>
    </source>
</evidence>
<evidence type="ECO:0000256" key="2">
    <source>
        <dbReference type="ARBA" id="ARBA00023015"/>
    </source>
</evidence>
<name>A0A9W7XAK2_9POAL</name>
<dbReference type="GO" id="GO:0003677">
    <property type="term" value="F:DNA binding"/>
    <property type="evidence" value="ECO:0007669"/>
    <property type="project" value="UniProtKB-KW"/>
</dbReference>
<comment type="caution">
    <text evidence="8">The sequence shown here is derived from an EMBL/GenBank/DDBJ whole genome shotgun (WGS) entry which is preliminary data.</text>
</comment>
<dbReference type="SUPFAM" id="SSF101941">
    <property type="entry name" value="NAC domain"/>
    <property type="match status" value="1"/>
</dbReference>
<accession>A0A9W7XAK2</accession>
<dbReference type="PANTHER" id="PTHR31989">
    <property type="entry name" value="NAC DOMAIN-CONTAINING PROTEIN 82-RELATED"/>
    <property type="match status" value="1"/>
</dbReference>
<evidence type="ECO:0000313" key="9">
    <source>
        <dbReference type="Proteomes" id="UP001164776"/>
    </source>
</evidence>
<dbReference type="Gene3D" id="2.170.150.80">
    <property type="entry name" value="NAC domain"/>
    <property type="match status" value="1"/>
</dbReference>
<dbReference type="Proteomes" id="UP001164776">
    <property type="component" value="Unassembled WGS sequence"/>
</dbReference>
<keyword evidence="4" id="KW-0804">Transcription</keyword>
<dbReference type="Pfam" id="PF02365">
    <property type="entry name" value="NAM"/>
    <property type="match status" value="1"/>
</dbReference>
<reference evidence="8 9" key="1">
    <citation type="submission" date="2022-10" db="EMBL/GenBank/DDBJ databases">
        <title>WGS assembly of Paspalum vaginatum 540-79.</title>
        <authorList>
            <person name="Sun G."/>
            <person name="Wase N."/>
            <person name="Shu S."/>
            <person name="Jenkins J."/>
            <person name="Zhou B."/>
            <person name="Torres-Rodriguez J."/>
            <person name="Chen C."/>
            <person name="Sandor L."/>
            <person name="Plott C."/>
            <person name="Yoshinga Y."/>
            <person name="Daum C."/>
            <person name="Qi P."/>
            <person name="Barry K."/>
            <person name="Lipzen A."/>
            <person name="Berry L."/>
            <person name="Pedersen C."/>
            <person name="Gottilla T."/>
            <person name="Foltz A."/>
            <person name="Yu H."/>
            <person name="O'Malley R."/>
            <person name="Zhang C."/>
            <person name="Devos K."/>
            <person name="Sigmon B."/>
            <person name="Yu B."/>
            <person name="Obata T."/>
            <person name="Schmutz J."/>
            <person name="Schnable J."/>
        </authorList>
    </citation>
    <scope>NUCLEOTIDE SEQUENCE [LARGE SCALE GENOMIC DNA]</scope>
    <source>
        <strain evidence="9">cv. 540-79</strain>
    </source>
</reference>
<proteinExistence type="predicted"/>
<evidence type="ECO:0000313" key="8">
    <source>
        <dbReference type="EMBL" id="KAJ1255411.1"/>
    </source>
</evidence>
<sequence length="527" mass="56233">MAATSGVVAAAGANIFRRGFRFNPSPEEAIAYYLPRLLAGGKGLHELVRPYIHVADVYRSEPDDLVRRFEPLPVTGARFFFASCKKRSRAAPGGRSTWHVGGTVPVHDGAGVKIGECRKLRHKMNGAYTEWLMDEVVSSGLRNGDTEFVFCKMYVSPRATTTRQDSAHAAAPGGVVLTQAASKIFPVPAAPATAVFKQQAAAAPKNNFAVPAAYLQAVVKQQVQVPPNNLAVPAPRAPKTFTTVTAPPATPSFAAPKRPSPQVAVPPCPKRARDAHALPANSFTVTAPPVVQQQPAAVGYTTNRGLMAPASTPFVTPRPPSSSPAPAAQPSLPAPLIAYHCAPQAASFQKKQSSRDTFEGAEEEEEAGATTTDPPSEDLSAAFEDDDAFLKTIEDSLEVMEDVDDDLLAKMQTHHSPAPQLVAPTTGCTTASFPAPPPSVEPPVEFEEDVDYTKLVDDAIEAMDNSPEPGRLAAPVTGRTAAPPPLVRSQAPPRRRALLYKEQMPSFLISAPRPRAANKGRDRNRMQ</sequence>
<feature type="domain" description="NAC" evidence="7">
    <location>
        <begin position="16"/>
        <end position="156"/>
    </location>
</feature>
<protein>
    <recommendedName>
        <fullName evidence="7">NAC domain-containing protein</fullName>
    </recommendedName>
</protein>
<dbReference type="PROSITE" id="PS51005">
    <property type="entry name" value="NAC"/>
    <property type="match status" value="1"/>
</dbReference>
<feature type="region of interest" description="Disordered" evidence="6">
    <location>
        <begin position="463"/>
        <end position="527"/>
    </location>
</feature>
<evidence type="ECO:0000259" key="7">
    <source>
        <dbReference type="PROSITE" id="PS51005"/>
    </source>
</evidence>